<evidence type="ECO:0000256" key="4">
    <source>
        <dbReference type="ARBA" id="ARBA00022842"/>
    </source>
</evidence>
<reference evidence="8" key="1">
    <citation type="journal article" date="2014" name="Proc. Natl. Acad. Sci. U.S.A.">
        <title>Extensive sampling of basidiomycete genomes demonstrates inadequacy of the white-rot/brown-rot paradigm for wood decay fungi.</title>
        <authorList>
            <person name="Riley R."/>
            <person name="Salamov A.A."/>
            <person name="Brown D.W."/>
            <person name="Nagy L.G."/>
            <person name="Floudas D."/>
            <person name="Held B.W."/>
            <person name="Levasseur A."/>
            <person name="Lombard V."/>
            <person name="Morin E."/>
            <person name="Otillar R."/>
            <person name="Lindquist E.A."/>
            <person name="Sun H."/>
            <person name="LaButti K.M."/>
            <person name="Schmutz J."/>
            <person name="Jabbour D."/>
            <person name="Luo H."/>
            <person name="Baker S.E."/>
            <person name="Pisabarro A.G."/>
            <person name="Walton J.D."/>
            <person name="Blanchette R.A."/>
            <person name="Henrissat B."/>
            <person name="Martin F."/>
            <person name="Cullen D."/>
            <person name="Hibbett D.S."/>
            <person name="Grigoriev I.V."/>
        </authorList>
    </citation>
    <scope>NUCLEOTIDE SEQUENCE [LARGE SCALE GENOMIC DNA]</scope>
    <source>
        <strain evidence="8">CBS 339.88</strain>
    </source>
</reference>
<dbReference type="GO" id="GO:0010333">
    <property type="term" value="F:terpene synthase activity"/>
    <property type="evidence" value="ECO:0007669"/>
    <property type="project" value="InterPro"/>
</dbReference>
<name>A0A067T3G2_GALM3</name>
<dbReference type="EC" id="4.2.3.-" evidence="6"/>
<evidence type="ECO:0000313" key="8">
    <source>
        <dbReference type="Proteomes" id="UP000027222"/>
    </source>
</evidence>
<comment type="similarity">
    <text evidence="2 6">Belongs to the terpene synthase family.</text>
</comment>
<dbReference type="SUPFAM" id="SSF48576">
    <property type="entry name" value="Terpenoid synthases"/>
    <property type="match status" value="1"/>
</dbReference>
<evidence type="ECO:0000256" key="6">
    <source>
        <dbReference type="RuleBase" id="RU366034"/>
    </source>
</evidence>
<keyword evidence="4 6" id="KW-0460">Magnesium</keyword>
<accession>A0A067T3G2</accession>
<gene>
    <name evidence="7" type="ORF">GALMADRAFT_245845</name>
</gene>
<evidence type="ECO:0000256" key="3">
    <source>
        <dbReference type="ARBA" id="ARBA00022723"/>
    </source>
</evidence>
<dbReference type="AlphaFoldDB" id="A0A067T3G2"/>
<dbReference type="OrthoDB" id="2861623at2759"/>
<dbReference type="SFLD" id="SFLDG01020">
    <property type="entry name" value="Terpene_Cyclase_Like_2"/>
    <property type="match status" value="1"/>
</dbReference>
<dbReference type="InterPro" id="IPR034686">
    <property type="entry name" value="Terpene_cyclase-like_2"/>
</dbReference>
<dbReference type="PANTHER" id="PTHR35201">
    <property type="entry name" value="TERPENE SYNTHASE"/>
    <property type="match status" value="1"/>
</dbReference>
<dbReference type="SFLD" id="SFLDS00005">
    <property type="entry name" value="Isoprenoid_Synthase_Type_I"/>
    <property type="match status" value="1"/>
</dbReference>
<protein>
    <recommendedName>
        <fullName evidence="6">Terpene synthase</fullName>
        <ecNumber evidence="6">4.2.3.-</ecNumber>
    </recommendedName>
</protein>
<dbReference type="GO" id="GO:0008299">
    <property type="term" value="P:isoprenoid biosynthetic process"/>
    <property type="evidence" value="ECO:0007669"/>
    <property type="project" value="UniProtKB-ARBA"/>
</dbReference>
<keyword evidence="5 6" id="KW-0456">Lyase</keyword>
<evidence type="ECO:0000256" key="2">
    <source>
        <dbReference type="ARBA" id="ARBA00006333"/>
    </source>
</evidence>
<evidence type="ECO:0000256" key="1">
    <source>
        <dbReference type="ARBA" id="ARBA00001946"/>
    </source>
</evidence>
<dbReference type="EMBL" id="KL142376">
    <property type="protein sequence ID" value="KDR77735.1"/>
    <property type="molecule type" value="Genomic_DNA"/>
</dbReference>
<dbReference type="PANTHER" id="PTHR35201:SF4">
    <property type="entry name" value="BETA-PINACENE SYNTHASE-RELATED"/>
    <property type="match status" value="1"/>
</dbReference>
<dbReference type="GO" id="GO:0046872">
    <property type="term" value="F:metal ion binding"/>
    <property type="evidence" value="ECO:0007669"/>
    <property type="project" value="UniProtKB-KW"/>
</dbReference>
<proteinExistence type="inferred from homology"/>
<dbReference type="HOGENOM" id="CLU_042538_2_1_1"/>
<dbReference type="Pfam" id="PF19086">
    <property type="entry name" value="Terpene_syn_C_2"/>
    <property type="match status" value="1"/>
</dbReference>
<comment type="cofactor">
    <cofactor evidence="1 6">
        <name>Mg(2+)</name>
        <dbReference type="ChEBI" id="CHEBI:18420"/>
    </cofactor>
</comment>
<keyword evidence="8" id="KW-1185">Reference proteome</keyword>
<dbReference type="InterPro" id="IPR008949">
    <property type="entry name" value="Isoprenoid_synthase_dom_sf"/>
</dbReference>
<evidence type="ECO:0000256" key="5">
    <source>
        <dbReference type="ARBA" id="ARBA00023239"/>
    </source>
</evidence>
<dbReference type="Proteomes" id="UP000027222">
    <property type="component" value="Unassembled WGS sequence"/>
</dbReference>
<evidence type="ECO:0000313" key="7">
    <source>
        <dbReference type="EMBL" id="KDR77735.1"/>
    </source>
</evidence>
<sequence length="337" mass="38022">MSTPPQTYRLPRLNETFSVFPSNGVNPHFSECRAQSREWASPYYTLVFPPDVRVDLENCNFELVSAYALPYANPDGLSASMDCYNLTWMFDEVTDRLSGKAAAEAAAVVSRALRDIDYDNGTALCRMTRDYRCNHIEKFGSNVARRFIANFCQYVEHTATEAMLRERDQVLDINGYISLRRGAVGGRIVFDLVEYALGLDLPQYVHEDPVFIGALNAGVDLLAFTNDLFSYDMEQAKGHSAANIITVVMKSKGTDLQSAVDFVAGYCECLIRQLLDAKAVFTSHTDPVFSRDAARWLDGVGDWVRGNEEWCFATERYFGKQNKLVNETRIVELTKRL</sequence>
<keyword evidence="3 6" id="KW-0479">Metal-binding</keyword>
<dbReference type="Gene3D" id="1.10.600.10">
    <property type="entry name" value="Farnesyl Diphosphate Synthase"/>
    <property type="match status" value="1"/>
</dbReference>
<organism evidence="7 8">
    <name type="scientific">Galerina marginata (strain CBS 339.88)</name>
    <dbReference type="NCBI Taxonomy" id="685588"/>
    <lineage>
        <taxon>Eukaryota</taxon>
        <taxon>Fungi</taxon>
        <taxon>Dikarya</taxon>
        <taxon>Basidiomycota</taxon>
        <taxon>Agaricomycotina</taxon>
        <taxon>Agaricomycetes</taxon>
        <taxon>Agaricomycetidae</taxon>
        <taxon>Agaricales</taxon>
        <taxon>Agaricineae</taxon>
        <taxon>Strophariaceae</taxon>
        <taxon>Galerina</taxon>
    </lineage>
</organism>